<comment type="caution">
    <text evidence="2">The sequence shown here is derived from an EMBL/GenBank/DDBJ whole genome shotgun (WGS) entry which is preliminary data.</text>
</comment>
<proteinExistence type="predicted"/>
<dbReference type="Proteomes" id="UP000077202">
    <property type="component" value="Unassembled WGS sequence"/>
</dbReference>
<feature type="compositionally biased region" description="Acidic residues" evidence="1">
    <location>
        <begin position="52"/>
        <end position="62"/>
    </location>
</feature>
<sequence>MKVQAVETEDEWPSALIDSLTEDNWPLTFDNKVKVNAICHGRTNGIRPMEGPLEEGEEQEGDTETKTSDHCLWPSKQPSATSAKDLWPSGKKTSDVPVELKERAVEPNSVKKVFGSSGGESRKDCRGATSDAFVSSFFGYLDGKMVKYAELELARST</sequence>
<name>A0A176VYB6_MARPO</name>
<dbReference type="AlphaFoldDB" id="A0A176VYB6"/>
<protein>
    <submittedName>
        <fullName evidence="2">Uncharacterized protein</fullName>
    </submittedName>
</protein>
<evidence type="ECO:0000313" key="3">
    <source>
        <dbReference type="Proteomes" id="UP000077202"/>
    </source>
</evidence>
<reference evidence="2" key="1">
    <citation type="submission" date="2016-03" db="EMBL/GenBank/DDBJ databases">
        <title>Mechanisms controlling the formation of the plant cell surface in tip-growing cells are functionally conserved among land plants.</title>
        <authorList>
            <person name="Honkanen S."/>
            <person name="Jones V.A."/>
            <person name="Morieri G."/>
            <person name="Champion C."/>
            <person name="Hetherington A.J."/>
            <person name="Kelly S."/>
            <person name="Saint-Marcoux D."/>
            <person name="Proust H."/>
            <person name="Prescott H."/>
            <person name="Dolan L."/>
        </authorList>
    </citation>
    <scope>NUCLEOTIDE SEQUENCE [LARGE SCALE GENOMIC DNA]</scope>
    <source>
        <tissue evidence="2">Whole gametophyte</tissue>
    </source>
</reference>
<accession>A0A176VYB6</accession>
<feature type="region of interest" description="Disordered" evidence="1">
    <location>
        <begin position="42"/>
        <end position="95"/>
    </location>
</feature>
<dbReference type="EMBL" id="LVLJ01002292">
    <property type="protein sequence ID" value="OAE25798.1"/>
    <property type="molecule type" value="Genomic_DNA"/>
</dbReference>
<evidence type="ECO:0000256" key="1">
    <source>
        <dbReference type="SAM" id="MobiDB-lite"/>
    </source>
</evidence>
<gene>
    <name evidence="2" type="ORF">AXG93_3912s1040</name>
</gene>
<organism evidence="2 3">
    <name type="scientific">Marchantia polymorpha subsp. ruderalis</name>
    <dbReference type="NCBI Taxonomy" id="1480154"/>
    <lineage>
        <taxon>Eukaryota</taxon>
        <taxon>Viridiplantae</taxon>
        <taxon>Streptophyta</taxon>
        <taxon>Embryophyta</taxon>
        <taxon>Marchantiophyta</taxon>
        <taxon>Marchantiopsida</taxon>
        <taxon>Marchantiidae</taxon>
        <taxon>Marchantiales</taxon>
        <taxon>Marchantiaceae</taxon>
        <taxon>Marchantia</taxon>
    </lineage>
</organism>
<keyword evidence="3" id="KW-1185">Reference proteome</keyword>
<evidence type="ECO:0000313" key="2">
    <source>
        <dbReference type="EMBL" id="OAE25798.1"/>
    </source>
</evidence>